<feature type="region of interest" description="Disordered" evidence="1">
    <location>
        <begin position="61"/>
        <end position="89"/>
    </location>
</feature>
<keyword evidence="3" id="KW-1185">Reference proteome</keyword>
<evidence type="ECO:0000313" key="3">
    <source>
        <dbReference type="Proteomes" id="UP001642720"/>
    </source>
</evidence>
<feature type="compositionally biased region" description="Polar residues" evidence="1">
    <location>
        <begin position="61"/>
        <end position="76"/>
    </location>
</feature>
<evidence type="ECO:0000313" key="2">
    <source>
        <dbReference type="EMBL" id="TFB05631.1"/>
    </source>
</evidence>
<comment type="caution">
    <text evidence="2">The sequence shown here is derived from an EMBL/GenBank/DDBJ whole genome shotgun (WGS) entry which is preliminary data.</text>
</comment>
<accession>A0ABY2HBU2</accession>
<organism evidence="2 3">
    <name type="scientific">Trichoderma ghanense</name>
    <dbReference type="NCBI Taxonomy" id="65468"/>
    <lineage>
        <taxon>Eukaryota</taxon>
        <taxon>Fungi</taxon>
        <taxon>Dikarya</taxon>
        <taxon>Ascomycota</taxon>
        <taxon>Pezizomycotina</taxon>
        <taxon>Sordariomycetes</taxon>
        <taxon>Hypocreomycetidae</taxon>
        <taxon>Hypocreales</taxon>
        <taxon>Hypocreaceae</taxon>
        <taxon>Trichoderma</taxon>
    </lineage>
</organism>
<dbReference type="Proteomes" id="UP001642720">
    <property type="component" value="Unassembled WGS sequence"/>
</dbReference>
<protein>
    <submittedName>
        <fullName evidence="2">Uncharacterized protein</fullName>
    </submittedName>
</protein>
<dbReference type="GeneID" id="300573514"/>
<gene>
    <name evidence="2" type="ORF">CCMA1212_001646</name>
</gene>
<name>A0ABY2HBU2_9HYPO</name>
<reference evidence="2 3" key="1">
    <citation type="submission" date="2018-01" db="EMBL/GenBank/DDBJ databases">
        <title>Genome characterization of the sugarcane-associated fungus Trichoderma ghanense CCMA-1212 and their application in lignocelulose bioconversion.</title>
        <authorList>
            <person name="Steindorff A.S."/>
            <person name="Mendes T.D."/>
            <person name="Vilela E.S.D."/>
            <person name="Rodrigues D.S."/>
            <person name="Formighieri E.F."/>
            <person name="Melo I.S."/>
            <person name="Favaro L.C.L."/>
        </authorList>
    </citation>
    <scope>NUCLEOTIDE SEQUENCE [LARGE SCALE GENOMIC DNA]</scope>
    <source>
        <strain evidence="2 3">CCMA-1212</strain>
    </source>
</reference>
<dbReference type="EMBL" id="PPTA01000002">
    <property type="protein sequence ID" value="TFB05631.1"/>
    <property type="molecule type" value="Genomic_DNA"/>
</dbReference>
<proteinExistence type="predicted"/>
<evidence type="ECO:0000256" key="1">
    <source>
        <dbReference type="SAM" id="MobiDB-lite"/>
    </source>
</evidence>
<sequence>MSFIRASVDRRRCRSALDSVRFGNATDEAEAEASASLVCEGGREPMVTTRVHVSLDHLLGSTSPALSPRTGTSTKLPAQAQALVGGQSL</sequence>
<dbReference type="RefSeq" id="XP_073561832.1">
    <property type="nucleotide sequence ID" value="XM_073699064.1"/>
</dbReference>